<dbReference type="RefSeq" id="WP_138251594.1">
    <property type="nucleotide sequence ID" value="NZ_VAVZ01000001.1"/>
</dbReference>
<dbReference type="SUPFAM" id="SSF53448">
    <property type="entry name" value="Nucleotide-diphospho-sugar transferases"/>
    <property type="match status" value="1"/>
</dbReference>
<dbReference type="InterPro" id="IPR050834">
    <property type="entry name" value="Glycosyltransf_2"/>
</dbReference>
<accession>A0A5R9BLC3</accession>
<evidence type="ECO:0000259" key="1">
    <source>
        <dbReference type="Pfam" id="PF00535"/>
    </source>
</evidence>
<dbReference type="Pfam" id="PF00535">
    <property type="entry name" value="Glycos_transf_2"/>
    <property type="match status" value="1"/>
</dbReference>
<feature type="domain" description="Glycosyltransferase 2-like" evidence="1">
    <location>
        <begin position="8"/>
        <end position="113"/>
    </location>
</feature>
<keyword evidence="3" id="KW-1185">Reference proteome</keyword>
<dbReference type="PANTHER" id="PTHR43685">
    <property type="entry name" value="GLYCOSYLTRANSFERASE"/>
    <property type="match status" value="1"/>
</dbReference>
<evidence type="ECO:0000313" key="2">
    <source>
        <dbReference type="EMBL" id="TLQ01516.1"/>
    </source>
</evidence>
<dbReference type="CDD" id="cd00761">
    <property type="entry name" value="Glyco_tranf_GTA_type"/>
    <property type="match status" value="1"/>
</dbReference>
<dbReference type="OrthoDB" id="153025at2"/>
<name>A0A5R9BLC3_9MICC</name>
<dbReference type="EMBL" id="VAVZ01000001">
    <property type="protein sequence ID" value="TLQ01516.1"/>
    <property type="molecule type" value="Genomic_DNA"/>
</dbReference>
<comment type="caution">
    <text evidence="2">The sequence shown here is derived from an EMBL/GenBank/DDBJ whole genome shotgun (WGS) entry which is preliminary data.</text>
</comment>
<sequence>MKTPHVTAIIPTTGRPGLRRAVSSVLRQNQAVHPLVVVDDPDSFDHVSNKLEGLACSLVKTAGGVGGATARNLGAQFAETPYLAFLDEDDEWLTEKTAVQLPHASGDTVVSSRAMLVGSSSRIVPDRLHEPSSESLADYVLDQSTVKVRQRFMQTSTLLCSREAVLEVPWDEQLTRHQDWDWMIRLDAAGFSVQQLPEVLVRVTQQRASSFSKRQDWQASMEWLRTLENEVSVKPAADFMASIVARGAFESRAWASGARALTDSVRQGAHGSALMVGASGILRAVGRRG</sequence>
<dbReference type="AlphaFoldDB" id="A0A5R9BLC3"/>
<protein>
    <submittedName>
        <fullName evidence="2">Glycosyltransferase</fullName>
    </submittedName>
</protein>
<organism evidence="2 3">
    <name type="scientific">Nesterenkonia salmonea</name>
    <dbReference type="NCBI Taxonomy" id="1804987"/>
    <lineage>
        <taxon>Bacteria</taxon>
        <taxon>Bacillati</taxon>
        <taxon>Actinomycetota</taxon>
        <taxon>Actinomycetes</taxon>
        <taxon>Micrococcales</taxon>
        <taxon>Micrococcaceae</taxon>
        <taxon>Nesterenkonia</taxon>
    </lineage>
</organism>
<dbReference type="GO" id="GO:0016740">
    <property type="term" value="F:transferase activity"/>
    <property type="evidence" value="ECO:0007669"/>
    <property type="project" value="UniProtKB-KW"/>
</dbReference>
<proteinExistence type="predicted"/>
<dbReference type="InterPro" id="IPR029044">
    <property type="entry name" value="Nucleotide-diphossugar_trans"/>
</dbReference>
<dbReference type="Gene3D" id="3.90.550.10">
    <property type="entry name" value="Spore Coat Polysaccharide Biosynthesis Protein SpsA, Chain A"/>
    <property type="match status" value="1"/>
</dbReference>
<keyword evidence="2" id="KW-0808">Transferase</keyword>
<dbReference type="PANTHER" id="PTHR43685:SF2">
    <property type="entry name" value="GLYCOSYLTRANSFERASE 2-LIKE DOMAIN-CONTAINING PROTEIN"/>
    <property type="match status" value="1"/>
</dbReference>
<gene>
    <name evidence="2" type="ORF">FEF26_00655</name>
</gene>
<dbReference type="Proteomes" id="UP000310458">
    <property type="component" value="Unassembled WGS sequence"/>
</dbReference>
<dbReference type="InterPro" id="IPR001173">
    <property type="entry name" value="Glyco_trans_2-like"/>
</dbReference>
<evidence type="ECO:0000313" key="3">
    <source>
        <dbReference type="Proteomes" id="UP000310458"/>
    </source>
</evidence>
<reference evidence="2 3" key="1">
    <citation type="submission" date="2019-05" db="EMBL/GenBank/DDBJ databases">
        <title>Nesterenkonia sp. GY074 isolated from the Southern Atlantic Ocean.</title>
        <authorList>
            <person name="Zhang G."/>
        </authorList>
    </citation>
    <scope>NUCLEOTIDE SEQUENCE [LARGE SCALE GENOMIC DNA]</scope>
    <source>
        <strain evidence="2 3">GY074</strain>
    </source>
</reference>